<evidence type="ECO:0000313" key="2">
    <source>
        <dbReference type="EMBL" id="GGJ72828.1"/>
    </source>
</evidence>
<dbReference type="Pfam" id="PF13274">
    <property type="entry name" value="SocA_Panacea"/>
    <property type="match status" value="1"/>
</dbReference>
<dbReference type="RefSeq" id="WP_188687331.1">
    <property type="nucleotide sequence ID" value="NZ_BMKX01000012.1"/>
</dbReference>
<protein>
    <recommendedName>
        <fullName evidence="1">Antitoxin SocA-like Panacea domain-containing protein</fullName>
    </recommendedName>
</protein>
<proteinExistence type="predicted"/>
<gene>
    <name evidence="2" type="ORF">GCM10007173_34800</name>
</gene>
<keyword evidence="3" id="KW-1185">Reference proteome</keyword>
<accession>A0ABQ2DWD5</accession>
<reference evidence="3" key="1">
    <citation type="journal article" date="2019" name="Int. J. Syst. Evol. Microbiol.">
        <title>The Global Catalogue of Microorganisms (GCM) 10K type strain sequencing project: providing services to taxonomists for standard genome sequencing and annotation.</title>
        <authorList>
            <consortium name="The Broad Institute Genomics Platform"/>
            <consortium name="The Broad Institute Genome Sequencing Center for Infectious Disease"/>
            <person name="Wu L."/>
            <person name="Ma J."/>
        </authorList>
    </citation>
    <scope>NUCLEOTIDE SEQUENCE [LARGE SCALE GENOMIC DNA]</scope>
    <source>
        <strain evidence="3">CGMCC 1.3685</strain>
    </source>
</reference>
<dbReference type="EMBL" id="BMKX01000012">
    <property type="protein sequence ID" value="GGJ72828.1"/>
    <property type="molecule type" value="Genomic_DNA"/>
</dbReference>
<sequence length="146" mass="16365">MANVHDVAAYILEYFKNPITTMKLQKLCYYSQGWSLAWDEEPLFDSKIQAWANGPVVYDLFDLHRGTYTVSSWTHGDPSALSSDEVDTIDAVLEHYGKLTGQQLSDLTHSERPWLEAREGLPVGASSQKEVSTDSMQDFFSALANA</sequence>
<name>A0ABQ2DWD5_9MICC</name>
<comment type="caution">
    <text evidence="2">The sequence shown here is derived from an EMBL/GenBank/DDBJ whole genome shotgun (WGS) entry which is preliminary data.</text>
</comment>
<evidence type="ECO:0000259" key="1">
    <source>
        <dbReference type="Pfam" id="PF13274"/>
    </source>
</evidence>
<feature type="domain" description="Antitoxin SocA-like Panacea" evidence="1">
    <location>
        <begin position="24"/>
        <end position="114"/>
    </location>
</feature>
<dbReference type="GeneID" id="303305816"/>
<organism evidence="2 3">
    <name type="scientific">Glutamicibacter ardleyensis</name>
    <dbReference type="NCBI Taxonomy" id="225894"/>
    <lineage>
        <taxon>Bacteria</taxon>
        <taxon>Bacillati</taxon>
        <taxon>Actinomycetota</taxon>
        <taxon>Actinomycetes</taxon>
        <taxon>Micrococcales</taxon>
        <taxon>Micrococcaceae</taxon>
        <taxon>Glutamicibacter</taxon>
    </lineage>
</organism>
<dbReference type="InterPro" id="IPR025272">
    <property type="entry name" value="SocA_Panacea"/>
</dbReference>
<dbReference type="Proteomes" id="UP000606115">
    <property type="component" value="Unassembled WGS sequence"/>
</dbReference>
<evidence type="ECO:0000313" key="3">
    <source>
        <dbReference type="Proteomes" id="UP000606115"/>
    </source>
</evidence>